<dbReference type="InterPro" id="IPR007060">
    <property type="entry name" value="FtsL/DivIC"/>
</dbReference>
<proteinExistence type="predicted"/>
<keyword evidence="1" id="KW-1133">Transmembrane helix</keyword>
<dbReference type="AlphaFoldDB" id="A0A6J6PNC4"/>
<gene>
    <name evidence="2" type="ORF">UFOPK2399_01363</name>
</gene>
<organism evidence="2">
    <name type="scientific">freshwater metagenome</name>
    <dbReference type="NCBI Taxonomy" id="449393"/>
    <lineage>
        <taxon>unclassified sequences</taxon>
        <taxon>metagenomes</taxon>
        <taxon>ecological metagenomes</taxon>
    </lineage>
</organism>
<feature type="transmembrane region" description="Helical" evidence="1">
    <location>
        <begin position="12"/>
        <end position="33"/>
    </location>
</feature>
<dbReference type="Pfam" id="PF04977">
    <property type="entry name" value="DivIC"/>
    <property type="match status" value="1"/>
</dbReference>
<keyword evidence="1" id="KW-0812">Transmembrane</keyword>
<name>A0A6J6PNC4_9ZZZZ</name>
<accession>A0A6J6PNC4</accession>
<reference evidence="2" key="1">
    <citation type="submission" date="2020-05" db="EMBL/GenBank/DDBJ databases">
        <authorList>
            <person name="Chiriac C."/>
            <person name="Salcher M."/>
            <person name="Ghai R."/>
            <person name="Kavagutti S V."/>
        </authorList>
    </citation>
    <scope>NUCLEOTIDE SEQUENCE</scope>
</reference>
<protein>
    <submittedName>
        <fullName evidence="2">Unannotated protein</fullName>
    </submittedName>
</protein>
<sequence length="102" mass="11640">MLLRAFTRPTRLLALLGLVFAGFLYWKPIGSYLHTKRVLQQRHAEVERLQTQNASLKTRIAEAGTGDALIREARRLGLVKPGERLFIVRGIQAWRANHHQGN</sequence>
<dbReference type="EMBL" id="CAEZXP010000004">
    <property type="protein sequence ID" value="CAB4701060.1"/>
    <property type="molecule type" value="Genomic_DNA"/>
</dbReference>
<evidence type="ECO:0000256" key="1">
    <source>
        <dbReference type="SAM" id="Phobius"/>
    </source>
</evidence>
<evidence type="ECO:0000313" key="2">
    <source>
        <dbReference type="EMBL" id="CAB4701060.1"/>
    </source>
</evidence>
<keyword evidence="1" id="KW-0472">Membrane</keyword>